<protein>
    <submittedName>
        <fullName evidence="2">Sulfur oxidation protein SoxZ</fullName>
    </submittedName>
</protein>
<keyword evidence="3" id="KW-1185">Reference proteome</keyword>
<sequence>MARSMKVRTRSGDGGVEVLVLISHPMETGQRVDKQTKQKIPAHFIQKVVLEHNGKAVATANLGPGVSEDPLLGFQLAGGKNGDKIRISWTDNKGESGSTEASVNA</sequence>
<evidence type="ECO:0000313" key="3">
    <source>
        <dbReference type="Proteomes" id="UP000218899"/>
    </source>
</evidence>
<dbReference type="Pfam" id="PF08770">
    <property type="entry name" value="SoxZ"/>
    <property type="match status" value="1"/>
</dbReference>
<dbReference type="EMBL" id="AP014936">
    <property type="protein sequence ID" value="BAU47736.1"/>
    <property type="molecule type" value="Genomic_DNA"/>
</dbReference>
<dbReference type="NCBIfam" id="TIGR04490">
    <property type="entry name" value="SoxZ_true"/>
    <property type="match status" value="1"/>
</dbReference>
<dbReference type="RefSeq" id="WP_096460038.1">
    <property type="nucleotide sequence ID" value="NZ_AP014936.1"/>
</dbReference>
<dbReference type="OrthoDB" id="9795530at2"/>
<name>A0A1B4V2I3_9GAMM</name>
<evidence type="ECO:0000259" key="1">
    <source>
        <dbReference type="Pfam" id="PF08770"/>
    </source>
</evidence>
<dbReference type="InterPro" id="IPR030995">
    <property type="entry name" value="SoxZ"/>
</dbReference>
<gene>
    <name evidence="2" type="ORF">SVA_1161</name>
</gene>
<proteinExistence type="predicted"/>
<dbReference type="AlphaFoldDB" id="A0A1B4V2I3"/>
<dbReference type="SUPFAM" id="SSF81296">
    <property type="entry name" value="E set domains"/>
    <property type="match status" value="1"/>
</dbReference>
<evidence type="ECO:0000313" key="2">
    <source>
        <dbReference type="EMBL" id="BAU47736.1"/>
    </source>
</evidence>
<reference evidence="2 3" key="1">
    <citation type="submission" date="2015-08" db="EMBL/GenBank/DDBJ databases">
        <title>Complete genome sequence of Sulfurifustis variabilis.</title>
        <authorList>
            <person name="Miura A."/>
            <person name="Kojima H."/>
            <person name="Fukui M."/>
        </authorList>
    </citation>
    <scope>NUCLEOTIDE SEQUENCE [LARGE SCALE GENOMIC DNA]</scope>
    <source>
        <strain evidence="3">skN76</strain>
    </source>
</reference>
<dbReference type="InterPro" id="IPR014880">
    <property type="entry name" value="SoxZ_dom"/>
</dbReference>
<feature type="domain" description="Sulphur oxidation protein SoxZ" evidence="1">
    <location>
        <begin position="9"/>
        <end position="101"/>
    </location>
</feature>
<dbReference type="Gene3D" id="2.60.40.10">
    <property type="entry name" value="Immunoglobulins"/>
    <property type="match status" value="1"/>
</dbReference>
<dbReference type="KEGG" id="sva:SVA_1161"/>
<organism evidence="2 3">
    <name type="scientific">Sulfurifustis variabilis</name>
    <dbReference type="NCBI Taxonomy" id="1675686"/>
    <lineage>
        <taxon>Bacteria</taxon>
        <taxon>Pseudomonadati</taxon>
        <taxon>Pseudomonadota</taxon>
        <taxon>Gammaproteobacteria</taxon>
        <taxon>Acidiferrobacterales</taxon>
        <taxon>Acidiferrobacteraceae</taxon>
        <taxon>Sulfurifustis</taxon>
    </lineage>
</organism>
<accession>A0A1B4V2I3</accession>
<dbReference type="InterPro" id="IPR013783">
    <property type="entry name" value="Ig-like_fold"/>
</dbReference>
<dbReference type="Proteomes" id="UP000218899">
    <property type="component" value="Chromosome"/>
</dbReference>
<dbReference type="InterPro" id="IPR014756">
    <property type="entry name" value="Ig_E-set"/>
</dbReference>